<evidence type="ECO:0000313" key="3">
    <source>
        <dbReference type="Proteomes" id="UP000095210"/>
    </source>
</evidence>
<dbReference type="Gene3D" id="3.40.50.1110">
    <property type="entry name" value="SGNH hydrolase"/>
    <property type="match status" value="1"/>
</dbReference>
<gene>
    <name evidence="2" type="ORF">TL08_19860</name>
</gene>
<sequence length="600" mass="63757">MTDLEERPGSAATGILSTGLWEWRRRRMLAETEPVRIVWVGSSTVGGSGASTQEGTATAIVGRALGETGTHYPVTGIGGWTMLGNPEVVYADLALRSVKLIRGDEIRRTLPDSDRVTVHYMQGVGATEFTVWIDDTAYRIVPSTEGSSRRADGEWLSPLLPRADHLVRIVTEGAIIVNGAYAHRGDHGRGIESYNAGRGGTRAGSYVESAELGQMCRRLGRLDPALIVVIVGSNDYSVGISPEDYRAQVGDLMERFRTSCPRRPSFLLVQAARRSDVPIPEHPWPAYGDQLRQLAELTDDTAYLDASPHWPSGLDADSLGLLLPDRIHISAVGHRWLAELITTEVTAPIAAPSAPDSGNEPVPGGDPARLSGVISAWRAGTVTGGSGTPIARWDPHAGSQSVPLTQEAPASRPLLRPAGPGGQPYVECSREAGRWLRTADWSVAYNLPITVLSVVRQPRDTLGNVYSGRSGRYVWLGHITGQDADGYQTTGAGGTSPPNSAPVWVGGSPGWQVMAQVHAGAASRHQLYGLPPVPFVGGTVAGLPGLTLANSSTGGAGSCHDLDVAEIIVIARALSAAEVTQALNWLARWYRLDGSGRTVA</sequence>
<dbReference type="KEGG" id="ahm:TL08_19860"/>
<dbReference type="InterPro" id="IPR013830">
    <property type="entry name" value="SGNH_hydro"/>
</dbReference>
<evidence type="ECO:0000259" key="1">
    <source>
        <dbReference type="Pfam" id="PF13472"/>
    </source>
</evidence>
<feature type="domain" description="SGNH hydrolase-type esterase" evidence="1">
    <location>
        <begin position="188"/>
        <end position="335"/>
    </location>
</feature>
<dbReference type="Proteomes" id="UP000095210">
    <property type="component" value="Chromosome"/>
</dbReference>
<dbReference type="InterPro" id="IPR036514">
    <property type="entry name" value="SGNH_hydro_sf"/>
</dbReference>
<dbReference type="SUPFAM" id="SSF52266">
    <property type="entry name" value="SGNH hydrolase"/>
    <property type="match status" value="1"/>
</dbReference>
<name>A0AAC9HSS0_9PSEU</name>
<accession>A0AAC9HSS0</accession>
<organism evidence="2 3">
    <name type="scientific">Actinoalloteichus hymeniacidonis</name>
    <dbReference type="NCBI Taxonomy" id="340345"/>
    <lineage>
        <taxon>Bacteria</taxon>
        <taxon>Bacillati</taxon>
        <taxon>Actinomycetota</taxon>
        <taxon>Actinomycetes</taxon>
        <taxon>Pseudonocardiales</taxon>
        <taxon>Pseudonocardiaceae</taxon>
        <taxon>Actinoalloteichus</taxon>
    </lineage>
</organism>
<dbReference type="CDD" id="cd00229">
    <property type="entry name" value="SGNH_hydrolase"/>
    <property type="match status" value="1"/>
</dbReference>
<keyword evidence="3" id="KW-1185">Reference proteome</keyword>
<dbReference type="AlphaFoldDB" id="A0AAC9HSS0"/>
<protein>
    <submittedName>
        <fullName evidence="2">GDSL-like Lipase/Acylhydrolase family</fullName>
    </submittedName>
</protein>
<dbReference type="Pfam" id="PF13472">
    <property type="entry name" value="Lipase_GDSL_2"/>
    <property type="match status" value="1"/>
</dbReference>
<dbReference type="EMBL" id="CP014859">
    <property type="protein sequence ID" value="AOS64763.1"/>
    <property type="molecule type" value="Genomic_DNA"/>
</dbReference>
<dbReference type="RefSeq" id="WP_069851056.1">
    <property type="nucleotide sequence ID" value="NZ_CP014859.1"/>
</dbReference>
<proteinExistence type="predicted"/>
<reference evidence="3" key="1">
    <citation type="submission" date="2016-03" db="EMBL/GenBank/DDBJ databases">
        <title>Complete genome sequence of the type strain Actinoalloteichus hymeniacidonis DSM 45092.</title>
        <authorList>
            <person name="Schaffert L."/>
            <person name="Albersmeier A."/>
            <person name="Winkler A."/>
            <person name="Kalinowski J."/>
            <person name="Zotchev S."/>
            <person name="Ruckert C."/>
        </authorList>
    </citation>
    <scope>NUCLEOTIDE SEQUENCE [LARGE SCALE GENOMIC DNA]</scope>
    <source>
        <strain evidence="3">HPA177(T) (DSM 45092(T))</strain>
    </source>
</reference>
<evidence type="ECO:0000313" key="2">
    <source>
        <dbReference type="EMBL" id="AOS64763.1"/>
    </source>
</evidence>